<evidence type="ECO:0000313" key="3">
    <source>
        <dbReference type="Proteomes" id="UP000006242"/>
    </source>
</evidence>
<reference evidence="2 3" key="2">
    <citation type="journal article" date="2013" name="PLoS ONE">
        <title>INDIGO - INtegrated Data Warehouse of MIcrobial GenOmes with Examples from the Red Sea Extremophiles.</title>
        <authorList>
            <person name="Alam I."/>
            <person name="Antunes A."/>
            <person name="Kamau A.A."/>
            <person name="Ba Alawi W."/>
            <person name="Kalkatawi M."/>
            <person name="Stingl U."/>
            <person name="Bajic V.B."/>
        </authorList>
    </citation>
    <scope>NUCLEOTIDE SEQUENCE [LARGE SCALE GENOMIC DNA]</scope>
    <source>
        <strain evidence="2 3">E1L3A</strain>
    </source>
</reference>
<dbReference type="Gene3D" id="1.10.10.10">
    <property type="entry name" value="Winged helix-like DNA-binding domain superfamily/Winged helix DNA-binding domain"/>
    <property type="match status" value="1"/>
</dbReference>
<dbReference type="Pfam" id="PF00753">
    <property type="entry name" value="Lactamase_B"/>
    <property type="match status" value="1"/>
</dbReference>
<dbReference type="AlphaFoldDB" id="U2EI63"/>
<reference evidence="2 3" key="1">
    <citation type="journal article" date="2011" name="J. Bacteriol.">
        <title>Genome sequence of Salinisphaera shabanensis, a gammaproteobacterium from the harsh, variable environment of the brine-seawater interface of the Shaban Deep in the Red Sea.</title>
        <authorList>
            <person name="Antunes A."/>
            <person name="Alam I."/>
            <person name="Bajic V.B."/>
            <person name="Stingl U."/>
        </authorList>
    </citation>
    <scope>NUCLEOTIDE SEQUENCE [LARGE SCALE GENOMIC DNA]</scope>
    <source>
        <strain evidence="2 3">E1L3A</strain>
    </source>
</reference>
<dbReference type="PANTHER" id="PTHR23131">
    <property type="entry name" value="ENDORIBONUCLEASE LACTB2"/>
    <property type="match status" value="1"/>
</dbReference>
<dbReference type="eggNOG" id="COG0491">
    <property type="taxonomic scope" value="Bacteria"/>
</dbReference>
<keyword evidence="2" id="KW-0378">Hydrolase</keyword>
<feature type="domain" description="Metallo-beta-lactamase" evidence="1">
    <location>
        <begin position="28"/>
        <end position="190"/>
    </location>
</feature>
<dbReference type="SMART" id="SM00849">
    <property type="entry name" value="Lactamase_B"/>
    <property type="match status" value="1"/>
</dbReference>
<dbReference type="Pfam" id="PF17778">
    <property type="entry name" value="WHD_BLACT"/>
    <property type="match status" value="1"/>
</dbReference>
<dbReference type="STRING" id="1033802.SSPSH_003357"/>
<evidence type="ECO:0000259" key="1">
    <source>
        <dbReference type="SMART" id="SM00849"/>
    </source>
</evidence>
<proteinExistence type="predicted"/>
<comment type="caution">
    <text evidence="2">The sequence shown here is derived from an EMBL/GenBank/DDBJ whole genome shotgun (WGS) entry which is preliminary data.</text>
</comment>
<dbReference type="Proteomes" id="UP000006242">
    <property type="component" value="Unassembled WGS sequence"/>
</dbReference>
<dbReference type="InterPro" id="IPR041516">
    <property type="entry name" value="LACTB2_WH"/>
</dbReference>
<dbReference type="EC" id="3.1.2.6" evidence="2"/>
<dbReference type="InterPro" id="IPR001279">
    <property type="entry name" value="Metallo-B-lactamas"/>
</dbReference>
<dbReference type="GO" id="GO:0004416">
    <property type="term" value="F:hydroxyacylglutathione hydrolase activity"/>
    <property type="evidence" value="ECO:0007669"/>
    <property type="project" value="UniProtKB-EC"/>
</dbReference>
<keyword evidence="3" id="KW-1185">Reference proteome</keyword>
<sequence length="275" mass="29652">MNGVQTEQLVDGVIRVVAPNPSPMTGAGTNSYVVGKSHCAIIDPGVDDADHLDALVAAAPGKIVAILITHAHPDHTGGAHRLAERLNIPIHAYPLELQGVRDKDFAAHRPLYHGDVIDLDTVCLEAIHTPGHAADHLCFFWRDAGLLFAGDTVMADVTVVILPPDGDMSAYMQSLEHLQALPIERIAPGHGRLLEDAPGVLAHIVAHRRERETQVWEALTADEPAIPEQIALRLYPDLDVRLQPMAAAQVEAHLIRLVELGDAHQSGSGWMKTAT</sequence>
<dbReference type="PANTHER" id="PTHR23131:SF0">
    <property type="entry name" value="ENDORIBONUCLEASE LACTB2"/>
    <property type="match status" value="1"/>
</dbReference>
<dbReference type="Gene3D" id="3.60.15.10">
    <property type="entry name" value="Ribonuclease Z/Hydroxyacylglutathione hydrolase-like"/>
    <property type="match status" value="1"/>
</dbReference>
<protein>
    <submittedName>
        <fullName evidence="2">Hydroxyacylglutathione hydrolase protein</fullName>
        <ecNumber evidence="2">3.1.2.6</ecNumber>
    </submittedName>
</protein>
<accession>U2EI63</accession>
<evidence type="ECO:0000313" key="2">
    <source>
        <dbReference type="EMBL" id="ERJ17770.1"/>
    </source>
</evidence>
<name>U2EI63_9GAMM</name>
<organism evidence="2 3">
    <name type="scientific">Salinisphaera shabanensis E1L3A</name>
    <dbReference type="NCBI Taxonomy" id="1033802"/>
    <lineage>
        <taxon>Bacteria</taxon>
        <taxon>Pseudomonadati</taxon>
        <taxon>Pseudomonadota</taxon>
        <taxon>Gammaproteobacteria</taxon>
        <taxon>Salinisphaerales</taxon>
        <taxon>Salinisphaeraceae</taxon>
        <taxon>Salinisphaera</taxon>
    </lineage>
</organism>
<dbReference type="InterPro" id="IPR050662">
    <property type="entry name" value="Sec-metab_biosynth-thioest"/>
</dbReference>
<dbReference type="SUPFAM" id="SSF56281">
    <property type="entry name" value="Metallo-hydrolase/oxidoreductase"/>
    <property type="match status" value="1"/>
</dbReference>
<dbReference type="InterPro" id="IPR036388">
    <property type="entry name" value="WH-like_DNA-bd_sf"/>
</dbReference>
<dbReference type="EMBL" id="AFNV02000028">
    <property type="protein sequence ID" value="ERJ17770.1"/>
    <property type="molecule type" value="Genomic_DNA"/>
</dbReference>
<dbReference type="CDD" id="cd16278">
    <property type="entry name" value="metallo-hydrolase-like_MBL-fold"/>
    <property type="match status" value="1"/>
</dbReference>
<gene>
    <name evidence="2" type="ORF">SSPSH_003357</name>
</gene>
<dbReference type="InterPro" id="IPR036866">
    <property type="entry name" value="RibonucZ/Hydroxyglut_hydro"/>
</dbReference>